<evidence type="ECO:0000313" key="2">
    <source>
        <dbReference type="EMBL" id="SNR84366.1"/>
    </source>
</evidence>
<gene>
    <name evidence="2" type="ORF">SAMN05192560_1360</name>
</gene>
<dbReference type="Pfam" id="PF01381">
    <property type="entry name" value="HTH_3"/>
    <property type="match status" value="1"/>
</dbReference>
<protein>
    <submittedName>
        <fullName evidence="2">Transcriptional regulator</fullName>
    </submittedName>
</protein>
<reference evidence="3" key="1">
    <citation type="submission" date="2017-06" db="EMBL/GenBank/DDBJ databases">
        <authorList>
            <person name="Varghese N."/>
            <person name="Submissions S."/>
        </authorList>
    </citation>
    <scope>NUCLEOTIDE SEQUENCE [LARGE SCALE GENOMIC DNA]</scope>
    <source>
        <strain evidence="3">Ca-68</strain>
    </source>
</reference>
<dbReference type="EMBL" id="FZOA01000005">
    <property type="protein sequence ID" value="SNR84366.1"/>
    <property type="molecule type" value="Genomic_DNA"/>
</dbReference>
<dbReference type="CDD" id="cd00093">
    <property type="entry name" value="HTH_XRE"/>
    <property type="match status" value="1"/>
</dbReference>
<dbReference type="SMART" id="SM00530">
    <property type="entry name" value="HTH_XRE"/>
    <property type="match status" value="1"/>
</dbReference>
<keyword evidence="3" id="KW-1185">Reference proteome</keyword>
<evidence type="ECO:0000259" key="1">
    <source>
        <dbReference type="PROSITE" id="PS50943"/>
    </source>
</evidence>
<accession>A0A238ZLN6</accession>
<dbReference type="SUPFAM" id="SSF47413">
    <property type="entry name" value="lambda repressor-like DNA-binding domains"/>
    <property type="match status" value="1"/>
</dbReference>
<organism evidence="2 3">
    <name type="scientific">Methylobacillus rhizosphaerae</name>
    <dbReference type="NCBI Taxonomy" id="551994"/>
    <lineage>
        <taxon>Bacteria</taxon>
        <taxon>Pseudomonadati</taxon>
        <taxon>Pseudomonadota</taxon>
        <taxon>Betaproteobacteria</taxon>
        <taxon>Nitrosomonadales</taxon>
        <taxon>Methylophilaceae</taxon>
        <taxon>Methylobacillus</taxon>
    </lineage>
</organism>
<dbReference type="AlphaFoldDB" id="A0A238ZLN6"/>
<dbReference type="GO" id="GO:0003677">
    <property type="term" value="F:DNA binding"/>
    <property type="evidence" value="ECO:0007669"/>
    <property type="project" value="InterPro"/>
</dbReference>
<dbReference type="Gene3D" id="1.10.260.40">
    <property type="entry name" value="lambda repressor-like DNA-binding domains"/>
    <property type="match status" value="1"/>
</dbReference>
<dbReference type="InterPro" id="IPR001387">
    <property type="entry name" value="Cro/C1-type_HTH"/>
</dbReference>
<evidence type="ECO:0000313" key="3">
    <source>
        <dbReference type="Proteomes" id="UP000198305"/>
    </source>
</evidence>
<dbReference type="Proteomes" id="UP000198305">
    <property type="component" value="Unassembled WGS sequence"/>
</dbReference>
<dbReference type="InterPro" id="IPR010982">
    <property type="entry name" value="Lambda_DNA-bd_dom_sf"/>
</dbReference>
<sequence>MDKRIKKIDHAVERQARDQFFEAVQRGEMSFAEGVRQIRKLSKLTQPEFAKHRGISLGSLRQIESGTGNPQVETLNKIGEVFGLEAGFVTKRKRGEG</sequence>
<dbReference type="RefSeq" id="WP_218816215.1">
    <property type="nucleotide sequence ID" value="NZ_FZOA01000005.1"/>
</dbReference>
<proteinExistence type="predicted"/>
<dbReference type="PROSITE" id="PS50943">
    <property type="entry name" value="HTH_CROC1"/>
    <property type="match status" value="1"/>
</dbReference>
<feature type="domain" description="HTH cro/C1-type" evidence="1">
    <location>
        <begin position="35"/>
        <end position="89"/>
    </location>
</feature>
<name>A0A238ZLN6_9PROT</name>